<keyword evidence="3" id="KW-0614">Plasmid</keyword>
<keyword evidence="2" id="KW-0472">Membrane</keyword>
<evidence type="ECO:0000256" key="2">
    <source>
        <dbReference type="SAM" id="Phobius"/>
    </source>
</evidence>
<feature type="coiled-coil region" evidence="1">
    <location>
        <begin position="34"/>
        <end position="61"/>
    </location>
</feature>
<dbReference type="AlphaFoldDB" id="A0AAC9NN99"/>
<reference evidence="3 4" key="1">
    <citation type="submission" date="2016-11" db="EMBL/GenBank/DDBJ databases">
        <title>Complete genome sequencing of Virgibacillus halodenitrificans PDB-F2.</title>
        <authorList>
            <person name="Sun Z."/>
            <person name="Zhou Y."/>
            <person name="Li H."/>
        </authorList>
    </citation>
    <scope>NUCLEOTIDE SEQUENCE [LARGE SCALE GENOMIC DNA]</scope>
    <source>
        <strain evidence="3 4">PDB-F2</strain>
        <plasmid evidence="3 4">unnamed1</plasmid>
    </source>
</reference>
<dbReference type="KEGG" id="vhl:BME96_18885"/>
<evidence type="ECO:0000256" key="1">
    <source>
        <dbReference type="SAM" id="Coils"/>
    </source>
</evidence>
<dbReference type="Proteomes" id="UP000182945">
    <property type="component" value="Plasmid unnamed1"/>
</dbReference>
<dbReference type="EMBL" id="CP017963">
    <property type="protein sequence ID" value="APC50351.1"/>
    <property type="molecule type" value="Genomic_DNA"/>
</dbReference>
<sequence>MNKKLMIISGVMVISLILNVVIYSNLGSVQEEVKKDFKEEIEEKESNIASLEVKIKDLNEVIKSDRPEDRKKLSNTKLEEQEEYKTIASDFIYSYLEYDTDNLKERRAKLFQIADEKLVNRIAPEPIDQEESQLSSDPTFISEIEKINIYIADIDEITKKNQIIADVKYDTKSTEGEASVRSLISLQLEKNEDDSIRVMTYEYYPIN</sequence>
<geneLocation type="plasmid" evidence="3 4">
    <name>unnamed1</name>
</geneLocation>
<organism evidence="3 4">
    <name type="scientific">Virgibacillus halodenitrificans</name>
    <name type="common">Bacillus halodenitrificans</name>
    <dbReference type="NCBI Taxonomy" id="1482"/>
    <lineage>
        <taxon>Bacteria</taxon>
        <taxon>Bacillati</taxon>
        <taxon>Bacillota</taxon>
        <taxon>Bacilli</taxon>
        <taxon>Bacillales</taxon>
        <taxon>Bacillaceae</taxon>
        <taxon>Virgibacillus</taxon>
    </lineage>
</organism>
<gene>
    <name evidence="3" type="ORF">BME96_18885</name>
</gene>
<accession>A0AAC9NN99</accession>
<evidence type="ECO:0000313" key="3">
    <source>
        <dbReference type="EMBL" id="APC50351.1"/>
    </source>
</evidence>
<dbReference type="RefSeq" id="WP_071650071.1">
    <property type="nucleotide sequence ID" value="NZ_CP017963.1"/>
</dbReference>
<protein>
    <submittedName>
        <fullName evidence="3">Uncharacterized protein</fullName>
    </submittedName>
</protein>
<dbReference type="GeneID" id="71516481"/>
<feature type="transmembrane region" description="Helical" evidence="2">
    <location>
        <begin position="6"/>
        <end position="26"/>
    </location>
</feature>
<keyword evidence="2" id="KW-0812">Transmembrane</keyword>
<proteinExistence type="predicted"/>
<keyword evidence="1" id="KW-0175">Coiled coil</keyword>
<evidence type="ECO:0000313" key="4">
    <source>
        <dbReference type="Proteomes" id="UP000182945"/>
    </source>
</evidence>
<keyword evidence="2" id="KW-1133">Transmembrane helix</keyword>
<name>A0AAC9NN99_VIRHA</name>